<feature type="non-terminal residue" evidence="10">
    <location>
        <position position="1"/>
    </location>
</feature>
<evidence type="ECO:0000256" key="6">
    <source>
        <dbReference type="ARBA" id="ARBA00022842"/>
    </source>
</evidence>
<comment type="similarity">
    <text evidence="7">Belongs to the exonuclease superfamily. TREX family.</text>
</comment>
<dbReference type="Gene3D" id="3.30.420.10">
    <property type="entry name" value="Ribonuclease H-like superfamily/Ribonuclease H"/>
    <property type="match status" value="1"/>
</dbReference>
<dbReference type="SUPFAM" id="SSF53098">
    <property type="entry name" value="Ribonuclease H-like"/>
    <property type="match status" value="1"/>
</dbReference>
<evidence type="ECO:0000256" key="2">
    <source>
        <dbReference type="ARBA" id="ARBA00022722"/>
    </source>
</evidence>
<dbReference type="Pfam" id="PF00929">
    <property type="entry name" value="RNase_T"/>
    <property type="match status" value="1"/>
</dbReference>
<dbReference type="Proteomes" id="UP000694865">
    <property type="component" value="Unplaced"/>
</dbReference>
<evidence type="ECO:0000256" key="3">
    <source>
        <dbReference type="ARBA" id="ARBA00022723"/>
    </source>
</evidence>
<sequence>LSQEFANDKHRRIPCLVRICNMSLKRAQRFMLEVIRNKKQKCDSEEISDDSTAACGPNKPIQTFVFLDLEATGLPESDGTLPDITELAMTAIARQGMTGNSVKGAIPRIQDKLLLCLTPQKDVTPTAEKMTGLSKQLLEKHCKRKMDLNVDGALRYFLRRQTPPVCLVSHAGDRFDFPVLRAELDKVDSVWDCIYTIDSLKFFQYYMPKQNRSLPNLCKRFLGFETDHNAEGDVTGLVLLLSSCTFADTFLDWAQENAIKF</sequence>
<gene>
    <name evidence="10" type="primary">LOC100374425</name>
</gene>
<dbReference type="InterPro" id="IPR012337">
    <property type="entry name" value="RNaseH-like_sf"/>
</dbReference>
<evidence type="ECO:0000256" key="1">
    <source>
        <dbReference type="ARBA" id="ARBA00001946"/>
    </source>
</evidence>
<dbReference type="SMART" id="SM00479">
    <property type="entry name" value="EXOIII"/>
    <property type="match status" value="1"/>
</dbReference>
<keyword evidence="4" id="KW-0378">Hydrolase</keyword>
<dbReference type="GeneID" id="100374425"/>
<dbReference type="InterPro" id="IPR013520">
    <property type="entry name" value="Ribonucl_H"/>
</dbReference>
<evidence type="ECO:0000256" key="7">
    <source>
        <dbReference type="ARBA" id="ARBA00025769"/>
    </source>
</evidence>
<reference evidence="10" key="1">
    <citation type="submission" date="2025-08" db="UniProtKB">
        <authorList>
            <consortium name="RefSeq"/>
        </authorList>
    </citation>
    <scope>IDENTIFICATION</scope>
    <source>
        <tissue evidence="10">Testes</tissue>
    </source>
</reference>
<dbReference type="PANTHER" id="PTHR13058:SF19">
    <property type="entry name" value="LD40940P"/>
    <property type="match status" value="1"/>
</dbReference>
<protein>
    <submittedName>
        <fullName evidence="10">Three prime repair exonuclease 1-like</fullName>
    </submittedName>
</protein>
<dbReference type="InterPro" id="IPR036397">
    <property type="entry name" value="RNaseH_sf"/>
</dbReference>
<evidence type="ECO:0000256" key="4">
    <source>
        <dbReference type="ARBA" id="ARBA00022801"/>
    </source>
</evidence>
<feature type="domain" description="Exonuclease" evidence="8">
    <location>
        <begin position="63"/>
        <end position="252"/>
    </location>
</feature>
<proteinExistence type="inferred from homology"/>
<evidence type="ECO:0000256" key="5">
    <source>
        <dbReference type="ARBA" id="ARBA00022839"/>
    </source>
</evidence>
<keyword evidence="5" id="KW-0269">Exonuclease</keyword>
<keyword evidence="3" id="KW-0479">Metal-binding</keyword>
<dbReference type="RefSeq" id="XP_002736377.1">
    <property type="nucleotide sequence ID" value="XM_002736331.1"/>
</dbReference>
<comment type="cofactor">
    <cofactor evidence="1">
        <name>Mg(2+)</name>
        <dbReference type="ChEBI" id="CHEBI:18420"/>
    </cofactor>
</comment>
<evidence type="ECO:0000259" key="8">
    <source>
        <dbReference type="SMART" id="SM00479"/>
    </source>
</evidence>
<evidence type="ECO:0000313" key="10">
    <source>
        <dbReference type="RefSeq" id="XP_002736377.1"/>
    </source>
</evidence>
<name>A0ABM0GSG2_SACKO</name>
<dbReference type="InterPro" id="IPR040393">
    <property type="entry name" value="TREX1/2"/>
</dbReference>
<keyword evidence="6" id="KW-0460">Magnesium</keyword>
<keyword evidence="9" id="KW-1185">Reference proteome</keyword>
<keyword evidence="2" id="KW-0540">Nuclease</keyword>
<evidence type="ECO:0000313" key="9">
    <source>
        <dbReference type="Proteomes" id="UP000694865"/>
    </source>
</evidence>
<dbReference type="PANTHER" id="PTHR13058">
    <property type="entry name" value="THREE PRIME REPAIR EXONUCLEASE 1, 2"/>
    <property type="match status" value="1"/>
</dbReference>
<organism evidence="9 10">
    <name type="scientific">Saccoglossus kowalevskii</name>
    <name type="common">Acorn worm</name>
    <dbReference type="NCBI Taxonomy" id="10224"/>
    <lineage>
        <taxon>Eukaryota</taxon>
        <taxon>Metazoa</taxon>
        <taxon>Hemichordata</taxon>
        <taxon>Enteropneusta</taxon>
        <taxon>Harrimaniidae</taxon>
        <taxon>Saccoglossus</taxon>
    </lineage>
</organism>
<accession>A0ABM0GSG2</accession>